<dbReference type="AlphaFoldDB" id="A0AAV4TI28"/>
<sequence>MPQPINNKIKARESFFVATRPGVEAGAGLRQASPVPQESTDGRPSLTDPPTFIFVFERQPRKGLTLLDKSCSMPAIAPRLPRSRSNHHRQSTSGSSSSLG</sequence>
<feature type="region of interest" description="Disordered" evidence="1">
    <location>
        <begin position="67"/>
        <end position="100"/>
    </location>
</feature>
<name>A0AAV4TI28_CAEEX</name>
<gene>
    <name evidence="2" type="ORF">CEXT_506771</name>
</gene>
<feature type="region of interest" description="Disordered" evidence="1">
    <location>
        <begin position="25"/>
        <end position="50"/>
    </location>
</feature>
<dbReference type="Proteomes" id="UP001054945">
    <property type="component" value="Unassembled WGS sequence"/>
</dbReference>
<evidence type="ECO:0000256" key="1">
    <source>
        <dbReference type="SAM" id="MobiDB-lite"/>
    </source>
</evidence>
<organism evidence="2 3">
    <name type="scientific">Caerostris extrusa</name>
    <name type="common">Bark spider</name>
    <name type="synonym">Caerostris bankana</name>
    <dbReference type="NCBI Taxonomy" id="172846"/>
    <lineage>
        <taxon>Eukaryota</taxon>
        <taxon>Metazoa</taxon>
        <taxon>Ecdysozoa</taxon>
        <taxon>Arthropoda</taxon>
        <taxon>Chelicerata</taxon>
        <taxon>Arachnida</taxon>
        <taxon>Araneae</taxon>
        <taxon>Araneomorphae</taxon>
        <taxon>Entelegynae</taxon>
        <taxon>Araneoidea</taxon>
        <taxon>Araneidae</taxon>
        <taxon>Caerostris</taxon>
    </lineage>
</organism>
<accession>A0AAV4TI28</accession>
<evidence type="ECO:0000313" key="3">
    <source>
        <dbReference type="Proteomes" id="UP001054945"/>
    </source>
</evidence>
<proteinExistence type="predicted"/>
<dbReference type="EMBL" id="BPLR01011395">
    <property type="protein sequence ID" value="GIY46283.1"/>
    <property type="molecule type" value="Genomic_DNA"/>
</dbReference>
<reference evidence="2 3" key="1">
    <citation type="submission" date="2021-06" db="EMBL/GenBank/DDBJ databases">
        <title>Caerostris extrusa draft genome.</title>
        <authorList>
            <person name="Kono N."/>
            <person name="Arakawa K."/>
        </authorList>
    </citation>
    <scope>NUCLEOTIDE SEQUENCE [LARGE SCALE GENOMIC DNA]</scope>
</reference>
<keyword evidence="3" id="KW-1185">Reference proteome</keyword>
<comment type="caution">
    <text evidence="2">The sequence shown here is derived from an EMBL/GenBank/DDBJ whole genome shotgun (WGS) entry which is preliminary data.</text>
</comment>
<feature type="compositionally biased region" description="Basic residues" evidence="1">
    <location>
        <begin position="81"/>
        <end position="90"/>
    </location>
</feature>
<feature type="compositionally biased region" description="Low complexity" evidence="1">
    <location>
        <begin position="91"/>
        <end position="100"/>
    </location>
</feature>
<protein>
    <submittedName>
        <fullName evidence="2">Uncharacterized protein</fullName>
    </submittedName>
</protein>
<evidence type="ECO:0000313" key="2">
    <source>
        <dbReference type="EMBL" id="GIY46283.1"/>
    </source>
</evidence>